<feature type="domain" description="DUF4371" evidence="1">
    <location>
        <begin position="37"/>
        <end position="149"/>
    </location>
</feature>
<dbReference type="RefSeq" id="XP_022328011.1">
    <property type="nucleotide sequence ID" value="XM_022472303.1"/>
</dbReference>
<evidence type="ECO:0000313" key="2">
    <source>
        <dbReference type="Proteomes" id="UP000694844"/>
    </source>
</evidence>
<dbReference type="OrthoDB" id="6147302at2759"/>
<organism evidence="2 3">
    <name type="scientific">Crassostrea virginica</name>
    <name type="common">Eastern oyster</name>
    <dbReference type="NCBI Taxonomy" id="6565"/>
    <lineage>
        <taxon>Eukaryota</taxon>
        <taxon>Metazoa</taxon>
        <taxon>Spiralia</taxon>
        <taxon>Lophotrochozoa</taxon>
        <taxon>Mollusca</taxon>
        <taxon>Bivalvia</taxon>
        <taxon>Autobranchia</taxon>
        <taxon>Pteriomorphia</taxon>
        <taxon>Ostreida</taxon>
        <taxon>Ostreoidea</taxon>
        <taxon>Ostreidae</taxon>
        <taxon>Crassostrea</taxon>
    </lineage>
</organism>
<evidence type="ECO:0000259" key="1">
    <source>
        <dbReference type="Pfam" id="PF14291"/>
    </source>
</evidence>
<dbReference type="AlphaFoldDB" id="A0A8B8DLY8"/>
<keyword evidence="2" id="KW-1185">Reference proteome</keyword>
<dbReference type="PANTHER" id="PTHR45749">
    <property type="match status" value="1"/>
</dbReference>
<name>A0A8B8DLY8_CRAVI</name>
<gene>
    <name evidence="3" type="primary">LOC111127218</name>
</gene>
<dbReference type="Pfam" id="PF14291">
    <property type="entry name" value="DUF4371"/>
    <property type="match status" value="1"/>
</dbReference>
<dbReference type="KEGG" id="cvn:111127218"/>
<proteinExistence type="predicted"/>
<dbReference type="Proteomes" id="UP000694844">
    <property type="component" value="Chromosome 1"/>
</dbReference>
<evidence type="ECO:0000313" key="3">
    <source>
        <dbReference type="RefSeq" id="XP_022328011.1"/>
    </source>
</evidence>
<dbReference type="PANTHER" id="PTHR45749:SF21">
    <property type="entry name" value="DUF4371 DOMAIN-CONTAINING PROTEIN"/>
    <property type="match status" value="1"/>
</dbReference>
<dbReference type="InterPro" id="IPR025398">
    <property type="entry name" value="DUF4371"/>
</dbReference>
<dbReference type="GeneID" id="111127218"/>
<protein>
    <submittedName>
        <fullName evidence="3">Uncharacterized protein LOC111127218</fullName>
    </submittedName>
</protein>
<reference evidence="3" key="2">
    <citation type="submission" date="2025-08" db="UniProtKB">
        <authorList>
            <consortium name="RefSeq"/>
        </authorList>
    </citation>
    <scope>IDENTIFICATION</scope>
    <source>
        <tissue evidence="3">Whole sample</tissue>
    </source>
</reference>
<sequence>MIKKRWALSDNLGEMIDFMGTELGMTQITDHLEINPNLKYTSHASVQEIVASISLTIEQETLEAVREATWYSLLADESSDEGNREQFAVIVRFVQNGIVKEAFLGLIHLQKTDAESLMMAIETFLLAKGVDITKDIFVGFDGCNTMSGVNSGLQRRFGNKVPHQI</sequence>
<reference evidence="2" key="1">
    <citation type="submission" date="2024-06" db="UniProtKB">
        <authorList>
            <consortium name="RefSeq"/>
        </authorList>
    </citation>
    <scope>NUCLEOTIDE SEQUENCE [LARGE SCALE GENOMIC DNA]</scope>
</reference>
<accession>A0A8B8DLY8</accession>